<dbReference type="PATRIC" id="fig|1300342.3.peg.3260"/>
<reference evidence="6 7" key="1">
    <citation type="submission" date="2016-04" db="EMBL/GenBank/DDBJ databases">
        <title>Complete genome sequence of Dokdonella koreensis DS-123T.</title>
        <authorList>
            <person name="Kim J.F."/>
            <person name="Lee H."/>
            <person name="Kwak M.-J."/>
        </authorList>
    </citation>
    <scope>NUCLEOTIDE SEQUENCE [LARGE SCALE GENOMIC DNA]</scope>
    <source>
        <strain evidence="6 7">DS-123</strain>
    </source>
</reference>
<dbReference type="Proteomes" id="UP000076830">
    <property type="component" value="Chromosome"/>
</dbReference>
<dbReference type="EMBL" id="CP015249">
    <property type="protein sequence ID" value="ANB19327.1"/>
    <property type="molecule type" value="Genomic_DNA"/>
</dbReference>
<dbReference type="OrthoDB" id="9767603at2"/>
<dbReference type="KEGG" id="dko:I596_3338"/>
<feature type="compositionally biased region" description="Gly residues" evidence="1">
    <location>
        <begin position="558"/>
        <end position="577"/>
    </location>
</feature>
<proteinExistence type="predicted"/>
<dbReference type="InterPro" id="IPR018702">
    <property type="entry name" value="DUF2207"/>
</dbReference>
<dbReference type="Pfam" id="PF09972">
    <property type="entry name" value="DUF2207"/>
    <property type="match status" value="1"/>
</dbReference>
<feature type="chain" id="PRO_5007813206" evidence="3">
    <location>
        <begin position="23"/>
        <end position="577"/>
    </location>
</feature>
<feature type="region of interest" description="Disordered" evidence="1">
    <location>
        <begin position="551"/>
        <end position="577"/>
    </location>
</feature>
<dbReference type="InterPro" id="IPR048389">
    <property type="entry name" value="YciQ-like_C"/>
</dbReference>
<gene>
    <name evidence="6" type="ORF">I596_3338</name>
</gene>
<feature type="transmembrane region" description="Helical" evidence="2">
    <location>
        <begin position="420"/>
        <end position="441"/>
    </location>
</feature>
<dbReference type="Pfam" id="PF20990">
    <property type="entry name" value="DUF2207_C"/>
    <property type="match status" value="1"/>
</dbReference>
<evidence type="ECO:0000313" key="7">
    <source>
        <dbReference type="Proteomes" id="UP000076830"/>
    </source>
</evidence>
<organism evidence="6 7">
    <name type="scientific">Dokdonella koreensis DS-123</name>
    <dbReference type="NCBI Taxonomy" id="1300342"/>
    <lineage>
        <taxon>Bacteria</taxon>
        <taxon>Pseudomonadati</taxon>
        <taxon>Pseudomonadota</taxon>
        <taxon>Gammaproteobacteria</taxon>
        <taxon>Lysobacterales</taxon>
        <taxon>Rhodanobacteraceae</taxon>
        <taxon>Dokdonella</taxon>
    </lineage>
</organism>
<evidence type="ECO:0000256" key="2">
    <source>
        <dbReference type="SAM" id="Phobius"/>
    </source>
</evidence>
<keyword evidence="7" id="KW-1185">Reference proteome</keyword>
<evidence type="ECO:0000259" key="5">
    <source>
        <dbReference type="Pfam" id="PF20990"/>
    </source>
</evidence>
<keyword evidence="2" id="KW-1133">Transmembrane helix</keyword>
<feature type="signal peptide" evidence="3">
    <location>
        <begin position="1"/>
        <end position="22"/>
    </location>
</feature>
<feature type="domain" description="Predicted membrane protein YciQ-like C-terminal" evidence="5">
    <location>
        <begin position="280"/>
        <end position="506"/>
    </location>
</feature>
<name>A0A160DXA3_9GAMM</name>
<feature type="transmembrane region" description="Helical" evidence="2">
    <location>
        <begin position="246"/>
        <end position="263"/>
    </location>
</feature>
<keyword evidence="2" id="KW-0812">Transmembrane</keyword>
<keyword evidence="2" id="KW-0472">Membrane</keyword>
<protein>
    <submittedName>
        <fullName evidence="6">Membrane-like protein</fullName>
    </submittedName>
</protein>
<sequence length="577" mass="61427">MKTRCNAVLVRLLAGIAGLALAAATVQADERILAYDSEVQIEANGDLTVTEHITVRAEGDQINRGIYRDFPTRYKDRYGNRVVVDFQMLGVERNGVEEPWFIKRKANGLRINTGSDAFIERPAVHRFTLRYRTSRQIGFFADHDELYWNAIGTGWVFPIDSGQVEVRLPQPVPTDRLRAEGFTGAQGAKGQAYQATLPAPGTAHWQLTAPLAPREGFTVVLSFPKGLLAEPTRDQRIGWFFRDNRGVLIALAGLLVLAGYCVLRWRRVGRDPKPGVIIARYEPPADQPAAALRYMRKMAYDTRCFSAGVLELAVAGVLRIDQQPAADDKEGWSLVRIGTAPLPPTQAALAEALFKDGDHLELKSENASRLQGARTAHGKALEQAFNPALFVRNGTSIVVAFLIAIAATVLAFALSGGGGIPLIMALSAAMLAVALCFAFLVHAPTPAGRQLLDHIEGLGRYLGVAERDELAGLQGPPAPALDADRYQHLLPYAVALDVEEAWTRRFTQAVGAAAAAAATSAIAWYHGHHGMNPAGFTQALGTGLSATIASASTPPGSASGGGGFSGGGGGGGGGGGR</sequence>
<keyword evidence="3" id="KW-0732">Signal</keyword>
<evidence type="ECO:0000259" key="4">
    <source>
        <dbReference type="Pfam" id="PF09972"/>
    </source>
</evidence>
<feature type="domain" description="DUF2207" evidence="4">
    <location>
        <begin position="31"/>
        <end position="223"/>
    </location>
</feature>
<dbReference type="RefSeq" id="WP_067650041.1">
    <property type="nucleotide sequence ID" value="NZ_CP015249.1"/>
</dbReference>
<dbReference type="STRING" id="1300342.I596_3338"/>
<accession>A0A160DXA3</accession>
<evidence type="ECO:0000256" key="3">
    <source>
        <dbReference type="SAM" id="SignalP"/>
    </source>
</evidence>
<evidence type="ECO:0000313" key="6">
    <source>
        <dbReference type="EMBL" id="ANB19327.1"/>
    </source>
</evidence>
<feature type="transmembrane region" description="Helical" evidence="2">
    <location>
        <begin position="389"/>
        <end position="414"/>
    </location>
</feature>
<dbReference type="AlphaFoldDB" id="A0A160DXA3"/>
<evidence type="ECO:0000256" key="1">
    <source>
        <dbReference type="SAM" id="MobiDB-lite"/>
    </source>
</evidence>